<dbReference type="Proteomes" id="UP000309997">
    <property type="component" value="Unassembled WGS sequence"/>
</dbReference>
<name>A0ACC4AZR6_POPAL</name>
<evidence type="ECO:0000313" key="1">
    <source>
        <dbReference type="EMBL" id="KAL3571579.1"/>
    </source>
</evidence>
<dbReference type="EMBL" id="RCHU02000014">
    <property type="protein sequence ID" value="KAL3571579.1"/>
    <property type="molecule type" value="Genomic_DNA"/>
</dbReference>
<evidence type="ECO:0000313" key="2">
    <source>
        <dbReference type="Proteomes" id="UP000309997"/>
    </source>
</evidence>
<organism evidence="1 2">
    <name type="scientific">Populus alba</name>
    <name type="common">White poplar</name>
    <dbReference type="NCBI Taxonomy" id="43335"/>
    <lineage>
        <taxon>Eukaryota</taxon>
        <taxon>Viridiplantae</taxon>
        <taxon>Streptophyta</taxon>
        <taxon>Embryophyta</taxon>
        <taxon>Tracheophyta</taxon>
        <taxon>Spermatophyta</taxon>
        <taxon>Magnoliopsida</taxon>
        <taxon>eudicotyledons</taxon>
        <taxon>Gunneridae</taxon>
        <taxon>Pentapetalae</taxon>
        <taxon>rosids</taxon>
        <taxon>fabids</taxon>
        <taxon>Malpighiales</taxon>
        <taxon>Salicaceae</taxon>
        <taxon>Saliceae</taxon>
        <taxon>Populus</taxon>
    </lineage>
</organism>
<reference evidence="1 2" key="1">
    <citation type="journal article" date="2024" name="Plant Biotechnol. J.">
        <title>Genome and CRISPR/Cas9 system of a widespread forest tree (Populus alba) in the world.</title>
        <authorList>
            <person name="Liu Y.J."/>
            <person name="Jiang P.F."/>
            <person name="Han X.M."/>
            <person name="Li X.Y."/>
            <person name="Wang H.M."/>
            <person name="Wang Y.J."/>
            <person name="Wang X.X."/>
            <person name="Zeng Q.Y."/>
        </authorList>
    </citation>
    <scope>NUCLEOTIDE SEQUENCE [LARGE SCALE GENOMIC DNA]</scope>
    <source>
        <strain evidence="2">cv. PAL-ZL1</strain>
    </source>
</reference>
<keyword evidence="2" id="KW-1185">Reference proteome</keyword>
<gene>
    <name evidence="1" type="ORF">D5086_025483</name>
</gene>
<protein>
    <submittedName>
        <fullName evidence="1">Uncharacterized protein</fullName>
    </submittedName>
</protein>
<accession>A0ACC4AZR6</accession>
<comment type="caution">
    <text evidence="1">The sequence shown here is derived from an EMBL/GenBank/DDBJ whole genome shotgun (WGS) entry which is preliminary data.</text>
</comment>
<sequence length="771" mass="87327">MDGGDGTVRLGALHLKPDRSVFDSGVDVSVSSPVTRQKAAAAKQFIENHYKNYLQGLQDRKERRRALQRRAQEAQVSNEEKEEMLRNLERRETEFMRLQRRKIGIDDFEQLTVIGKGAFGEVRLCRAKDTGEIFAMKKLKKSEMLSRGQVEHVRSERNLLAEVDSRCIVKLFYSFQDSDFLYLIMEYLPGGDIMTLLMREDILSEDVARFYIAESILAIHSIHQHNYVHRDIKPDNLILDKNGHLKLSDFGLCKPLDKYSNLLENEDISTQEVANESGGHSASDRPPWLMPKEKLQQWKRNRRALAYSTVGTLDYMAPEVLLKKGYGMECDWWSLGAIMYEMLIGYPPFCSDDPRITCRKIINWKTCLKFPEDPKISSEAEDLICHLLCDVETRLGTRGVEELKAHPWFRCTQWDLLYEFEAAYKPTVIGDLDTQNFEKFPDLEGPPSTIPSVGPWRKMLTSKDTNFIGFTYKKSDVLKSLESSGTDMKLNESSKAASLISLLGQIELEETVISEGEQKPETGSESRTSSETSELTGYESGELAQQDSPVIASMASEWTDEKHNLYLKSMEASFVNQLHNSMDLLGWRSRKEGSVPNLSREVNCRTCTPSGEFKVLRRGNWQKINFRRPESQISSAKESRGFLTSPWIQHFTSARKPEDVASPPLQECANQSRATISNGKKAMLCCPAISSKHNHLSNSFSCHHDLVDSNTEMSDQNFVDEDIKGEKASSSLSSKKMKTLKTDASGSDQVVPHGKPPVAEEVTEECTSAEK</sequence>
<proteinExistence type="predicted"/>